<reference evidence="1" key="1">
    <citation type="submission" date="2025-08" db="UniProtKB">
        <authorList>
            <consortium name="Ensembl"/>
        </authorList>
    </citation>
    <scope>IDENTIFICATION</scope>
</reference>
<sequence length="54" mass="6062">MASIPPGSCVSSASCIQAAEVGRPLRSRKWKERKKNQRSLMWTWALVFLTTPLS</sequence>
<keyword evidence="2" id="KW-1185">Reference proteome</keyword>
<name>A0A8C0K6X1_CANLU</name>
<evidence type="ECO:0000313" key="2">
    <source>
        <dbReference type="Proteomes" id="UP000694391"/>
    </source>
</evidence>
<dbReference type="Ensembl" id="ENSCAFT00020012694.1">
    <property type="protein sequence ID" value="ENSCAFP00020010936.1"/>
    <property type="gene ID" value="ENSCAFG00020008853.1"/>
</dbReference>
<reference evidence="1" key="2">
    <citation type="submission" date="2025-09" db="UniProtKB">
        <authorList>
            <consortium name="Ensembl"/>
        </authorList>
    </citation>
    <scope>IDENTIFICATION</scope>
</reference>
<dbReference type="AlphaFoldDB" id="A0A8C0K6X1"/>
<accession>A0A8C0K6X1</accession>
<proteinExistence type="predicted"/>
<protein>
    <submittedName>
        <fullName evidence="1">Uncharacterized protein</fullName>
    </submittedName>
</protein>
<dbReference type="Proteomes" id="UP000694391">
    <property type="component" value="Unplaced"/>
</dbReference>
<organism evidence="1 2">
    <name type="scientific">Canis lupus dingo</name>
    <name type="common">dingo</name>
    <dbReference type="NCBI Taxonomy" id="286419"/>
    <lineage>
        <taxon>Eukaryota</taxon>
        <taxon>Metazoa</taxon>
        <taxon>Chordata</taxon>
        <taxon>Craniata</taxon>
        <taxon>Vertebrata</taxon>
        <taxon>Euteleostomi</taxon>
        <taxon>Mammalia</taxon>
        <taxon>Eutheria</taxon>
        <taxon>Laurasiatheria</taxon>
        <taxon>Carnivora</taxon>
        <taxon>Caniformia</taxon>
        <taxon>Canidae</taxon>
        <taxon>Canis</taxon>
    </lineage>
</organism>
<evidence type="ECO:0000313" key="1">
    <source>
        <dbReference type="Ensembl" id="ENSCAFP00020010936.1"/>
    </source>
</evidence>